<reference evidence="2 3" key="1">
    <citation type="journal article" date="2020" name="Cell Host Microbe">
        <title>Functional and Genomic Variation between Human-Derived Isolates of Lachnospiraceae Reveals Inter- and Intra-Species Diversity.</title>
        <authorList>
            <person name="Sorbara M.T."/>
            <person name="Littmann E.R."/>
            <person name="Fontana E."/>
            <person name="Moody T.U."/>
            <person name="Kohout C.E."/>
            <person name="Gjonbalaj M."/>
            <person name="Eaton V."/>
            <person name="Seok R."/>
            <person name="Leiner I.M."/>
            <person name="Pamer E.G."/>
        </authorList>
    </citation>
    <scope>NUCLEOTIDE SEQUENCE [LARGE SCALE GENOMIC DNA]</scope>
    <source>
        <strain evidence="2 3">MSK.1.17</strain>
    </source>
</reference>
<name>A0AAX1SEC9_9FIRM</name>
<dbReference type="Proteomes" id="UP001299608">
    <property type="component" value="Unassembled WGS sequence"/>
</dbReference>
<keyword evidence="3" id="KW-1185">Reference proteome</keyword>
<evidence type="ECO:0000313" key="3">
    <source>
        <dbReference type="Proteomes" id="UP000669239"/>
    </source>
</evidence>
<dbReference type="EMBL" id="JAAITT010000072">
    <property type="protein sequence ID" value="NSJ52442.1"/>
    <property type="molecule type" value="Genomic_DNA"/>
</dbReference>
<evidence type="ECO:0000313" key="1">
    <source>
        <dbReference type="EMBL" id="MCG4746291.1"/>
    </source>
</evidence>
<gene>
    <name evidence="2" type="ORF">G5B36_27715</name>
    <name evidence="1" type="ORF">L0N08_12765</name>
</gene>
<dbReference type="EMBL" id="JAKNGE010000014">
    <property type="protein sequence ID" value="MCG4746291.1"/>
    <property type="molecule type" value="Genomic_DNA"/>
</dbReference>
<accession>A0AAX1SEC9</accession>
<comment type="caution">
    <text evidence="1">The sequence shown here is derived from an EMBL/GenBank/DDBJ whole genome shotgun (WGS) entry which is preliminary data.</text>
</comment>
<proteinExistence type="predicted"/>
<dbReference type="Proteomes" id="UP000669239">
    <property type="component" value="Unassembled WGS sequence"/>
</dbReference>
<sequence length="252" mass="29431">MKLQEYLDSIKLTEKLNPLPFIHSCEGFLGEEIVKEDELKTTVCPVFKKELLYFFYGKPAYYVADKETNSRTDELYCPCCFILDETKIKINTVYPFDSGGFMGKRYHDFFHDRMNIDNYALNTDLESIQKFVDVFFNDNDNYINGISKTPSCINDTYIDSLINLFNATGSFAIDERARTIEIISDESVKLKDTVIGIVVPYNLYRKDSVREFIETNHIDFRTYFFRPLTKPSGYNQVVFERAIDLLRQKGKL</sequence>
<dbReference type="AlphaFoldDB" id="A0AAX1SEC9"/>
<dbReference type="RefSeq" id="WP_117561462.1">
    <property type="nucleotide sequence ID" value="NZ_JAAITT010000072.1"/>
</dbReference>
<reference evidence="1" key="3">
    <citation type="submission" date="2022-01" db="EMBL/GenBank/DDBJ databases">
        <title>Collection of gut derived symbiotic bacterial strains cultured from healthy donors.</title>
        <authorList>
            <person name="Lin H."/>
            <person name="Kohout C."/>
            <person name="Waligurski E."/>
            <person name="Pamer E.G."/>
        </authorList>
    </citation>
    <scope>NUCLEOTIDE SEQUENCE</scope>
    <source>
        <strain evidence="1">DFI.6.55</strain>
    </source>
</reference>
<reference evidence="2" key="2">
    <citation type="submission" date="2020-02" db="EMBL/GenBank/DDBJ databases">
        <authorList>
            <person name="Littmann E."/>
            <person name="Sorbara M."/>
        </authorList>
    </citation>
    <scope>NUCLEOTIDE SEQUENCE</scope>
    <source>
        <strain evidence="2">MSK.1.17</strain>
    </source>
</reference>
<organism evidence="1 4">
    <name type="scientific">Enterocloster aldenensis</name>
    <dbReference type="NCBI Taxonomy" id="358742"/>
    <lineage>
        <taxon>Bacteria</taxon>
        <taxon>Bacillati</taxon>
        <taxon>Bacillota</taxon>
        <taxon>Clostridia</taxon>
        <taxon>Lachnospirales</taxon>
        <taxon>Lachnospiraceae</taxon>
        <taxon>Enterocloster</taxon>
    </lineage>
</organism>
<protein>
    <submittedName>
        <fullName evidence="1">Uncharacterized protein</fullName>
    </submittedName>
</protein>
<evidence type="ECO:0000313" key="4">
    <source>
        <dbReference type="Proteomes" id="UP001299608"/>
    </source>
</evidence>
<evidence type="ECO:0000313" key="2">
    <source>
        <dbReference type="EMBL" id="NSJ52442.1"/>
    </source>
</evidence>